<feature type="transmembrane region" description="Helical" evidence="1">
    <location>
        <begin position="7"/>
        <end position="24"/>
    </location>
</feature>
<dbReference type="GeneID" id="56743612"/>
<evidence type="ECO:0000313" key="5">
    <source>
        <dbReference type="Proteomes" id="UP000220669"/>
    </source>
</evidence>
<dbReference type="RefSeq" id="WP_005878492.1">
    <property type="nucleotide sequence ID" value="NZ_CABGIQ010000002.1"/>
</dbReference>
<keyword evidence="1" id="KW-0472">Membrane</keyword>
<evidence type="ECO:0000313" key="7">
    <source>
        <dbReference type="Proteomes" id="UP000254070"/>
    </source>
</evidence>
<protein>
    <submittedName>
        <fullName evidence="2">DUF3923 domain-containing protein</fullName>
    </submittedName>
</protein>
<dbReference type="EMBL" id="LEPB01000004">
    <property type="protein sequence ID" value="RCA10218.1"/>
    <property type="molecule type" value="Genomic_DNA"/>
</dbReference>
<evidence type="ECO:0000313" key="4">
    <source>
        <dbReference type="EMBL" id="STP29805.1"/>
    </source>
</evidence>
<keyword evidence="1" id="KW-1133">Transmembrane helix</keyword>
<dbReference type="Proteomes" id="UP000252797">
    <property type="component" value="Unassembled WGS sequence"/>
</dbReference>
<reference evidence="3 6" key="1">
    <citation type="submission" date="2015-06" db="EMBL/GenBank/DDBJ databases">
        <title>The Genome Sequence of Enterococcus durans 4EA1.</title>
        <authorList>
            <consortium name="The Broad Institute Genomics Platform"/>
            <consortium name="The Broad Institute Genome Sequencing Center for Infectious Disease"/>
            <person name="Earl A.M."/>
            <person name="Van Tyne D."/>
            <person name="Lebreton F."/>
            <person name="Saavedra J.T."/>
            <person name="Gilmore M.S."/>
            <person name="Manson Mcguire A."/>
            <person name="Clock S."/>
            <person name="Crupain M."/>
            <person name="Rangan U."/>
            <person name="Young S."/>
            <person name="Abouelleil A."/>
            <person name="Cao P."/>
            <person name="Chapman S.B."/>
            <person name="Griggs A."/>
            <person name="Priest M."/>
            <person name="Shea T."/>
            <person name="Wortman J."/>
            <person name="Nusbaum C."/>
            <person name="Birren B."/>
        </authorList>
    </citation>
    <scope>NUCLEOTIDE SEQUENCE [LARGE SCALE GENOMIC DNA]</scope>
    <source>
        <strain evidence="3 6">4EA1</strain>
    </source>
</reference>
<dbReference type="InterPro" id="IPR025037">
    <property type="entry name" value="DUF3923"/>
</dbReference>
<gene>
    <name evidence="2" type="ORF">CRM96_04650</name>
    <name evidence="3" type="ORF">EA71_00968</name>
    <name evidence="4" type="ORF">NCTC8129_02034</name>
</gene>
<accession>A0A2A7SLL0</accession>
<feature type="transmembrane region" description="Helical" evidence="1">
    <location>
        <begin position="40"/>
        <end position="61"/>
    </location>
</feature>
<organism evidence="3 6">
    <name type="scientific">Enterococcus durans</name>
    <dbReference type="NCBI Taxonomy" id="53345"/>
    <lineage>
        <taxon>Bacteria</taxon>
        <taxon>Bacillati</taxon>
        <taxon>Bacillota</taxon>
        <taxon>Bacilli</taxon>
        <taxon>Lactobacillales</taxon>
        <taxon>Enterococcaceae</taxon>
        <taxon>Enterococcus</taxon>
    </lineage>
</organism>
<proteinExistence type="predicted"/>
<evidence type="ECO:0000313" key="2">
    <source>
        <dbReference type="EMBL" id="PEH44329.1"/>
    </source>
</evidence>
<dbReference type="EMBL" id="PDEB01000004">
    <property type="protein sequence ID" value="PEH44329.1"/>
    <property type="molecule type" value="Genomic_DNA"/>
</dbReference>
<evidence type="ECO:0000313" key="6">
    <source>
        <dbReference type="Proteomes" id="UP000252797"/>
    </source>
</evidence>
<reference evidence="2 5" key="2">
    <citation type="submission" date="2017-09" db="EMBL/GenBank/DDBJ databases">
        <title>FDA dAtabase for Regulatory Grade micrObial Sequences (FDA-ARGOS): Supporting development and validation of Infectious Disease Dx tests.</title>
        <authorList>
            <person name="Minogue T."/>
            <person name="Wolcott M."/>
            <person name="Wasieloski L."/>
            <person name="Aguilar W."/>
            <person name="Moore D."/>
            <person name="Tallon L.J."/>
            <person name="Sadzewicz L."/>
            <person name="Ott S."/>
            <person name="Zhao X."/>
            <person name="Nagaraj S."/>
            <person name="Vavikolanu K."/>
            <person name="Aluvathingal J."/>
            <person name="Nadendla S."/>
            <person name="Sichtig H."/>
        </authorList>
    </citation>
    <scope>NUCLEOTIDE SEQUENCE [LARGE SCALE GENOMIC DNA]</scope>
    <source>
        <strain evidence="2 5">FDAARGOS_396</strain>
    </source>
</reference>
<name>A0A2A7SLL0_9ENTE</name>
<dbReference type="OrthoDB" id="2413843at2"/>
<keyword evidence="1" id="KW-0812">Transmembrane</keyword>
<dbReference type="EMBL" id="UGIF01000002">
    <property type="protein sequence ID" value="STP29805.1"/>
    <property type="molecule type" value="Genomic_DNA"/>
</dbReference>
<dbReference type="KEGG" id="edu:LIU_06090"/>
<reference evidence="4 7" key="3">
    <citation type="submission" date="2018-06" db="EMBL/GenBank/DDBJ databases">
        <authorList>
            <consortium name="Pathogen Informatics"/>
            <person name="Doyle S."/>
        </authorList>
    </citation>
    <scope>NUCLEOTIDE SEQUENCE [LARGE SCALE GENOMIC DNA]</scope>
    <source>
        <strain evidence="4 7">NCTC8129</strain>
    </source>
</reference>
<evidence type="ECO:0000256" key="1">
    <source>
        <dbReference type="SAM" id="Phobius"/>
    </source>
</evidence>
<evidence type="ECO:0000313" key="3">
    <source>
        <dbReference type="EMBL" id="RCA10218.1"/>
    </source>
</evidence>
<sequence length="69" mass="8022">MKLWKVVNILELVIFVVGILFLWFRKVDGSGVVNTTNNKMVSIAMLVIFFIILAIIQLIWFRALKKRSL</sequence>
<dbReference type="AlphaFoldDB" id="A0A2A7SLL0"/>
<dbReference type="Pfam" id="PF13061">
    <property type="entry name" value="DUF3923"/>
    <property type="match status" value="1"/>
</dbReference>
<dbReference type="Proteomes" id="UP000254070">
    <property type="component" value="Unassembled WGS sequence"/>
</dbReference>
<dbReference type="Proteomes" id="UP000220669">
    <property type="component" value="Unassembled WGS sequence"/>
</dbReference>